<dbReference type="Gene3D" id="3.40.630.30">
    <property type="match status" value="1"/>
</dbReference>
<dbReference type="InterPro" id="IPR016181">
    <property type="entry name" value="Acyl_CoA_acyltransferase"/>
</dbReference>
<sequence>MQIRKATSKDFKDMLIIWEECISKTCQFLTTSEINKEVETLEEKYFKDPNVKSFVQVIDDEIVGFSCIREKELLFTPIDPRYFGKGIGETVVKYLFEKYGIETAYVYSNDMHSLAFYTALGFAIEDKIEDIFFDNGYQLNKLKLTVSPKEAAEKIAAKKKKSL</sequence>
<accession>A0A1L4BTL7</accession>
<dbReference type="EMBL" id="CP016796">
    <property type="protein sequence ID" value="API87192.1"/>
    <property type="molecule type" value="Genomic_DNA"/>
</dbReference>
<dbReference type="Pfam" id="PF00583">
    <property type="entry name" value="Acetyltransf_1"/>
    <property type="match status" value="1"/>
</dbReference>
<dbReference type="KEGG" id="frx:F7310_07385"/>
<keyword evidence="2" id="KW-0808">Transferase</keyword>
<dbReference type="InterPro" id="IPR000182">
    <property type="entry name" value="GNAT_dom"/>
</dbReference>
<dbReference type="OrthoDB" id="9789605at2"/>
<organism evidence="2 3">
    <name type="scientific">Francisella uliginis</name>
    <dbReference type="NCBI Taxonomy" id="573570"/>
    <lineage>
        <taxon>Bacteria</taxon>
        <taxon>Pseudomonadati</taxon>
        <taxon>Pseudomonadota</taxon>
        <taxon>Gammaproteobacteria</taxon>
        <taxon>Thiotrichales</taxon>
        <taxon>Francisellaceae</taxon>
        <taxon>Francisella</taxon>
    </lineage>
</organism>
<name>A0A1L4BTL7_9GAMM</name>
<dbReference type="STRING" id="573570.F7310_07385"/>
<proteinExistence type="predicted"/>
<feature type="domain" description="N-acetyltransferase" evidence="1">
    <location>
        <begin position="1"/>
        <end position="144"/>
    </location>
</feature>
<dbReference type="AlphaFoldDB" id="A0A1L4BTL7"/>
<evidence type="ECO:0000313" key="3">
    <source>
        <dbReference type="Proteomes" id="UP000184222"/>
    </source>
</evidence>
<dbReference type="Proteomes" id="UP000184222">
    <property type="component" value="Chromosome"/>
</dbReference>
<dbReference type="SUPFAM" id="SSF55729">
    <property type="entry name" value="Acyl-CoA N-acyltransferases (Nat)"/>
    <property type="match status" value="1"/>
</dbReference>
<evidence type="ECO:0000259" key="1">
    <source>
        <dbReference type="PROSITE" id="PS51186"/>
    </source>
</evidence>
<reference evidence="2 3" key="1">
    <citation type="journal article" date="2016" name="Appl. Environ. Microbiol.">
        <title>Whole genome relationships among Francisella bacteria of diverse origin define new species and provide specific regions for detection.</title>
        <authorList>
            <person name="Challacombe J.F."/>
            <person name="Petersen J.M."/>
            <person name="Gallegos-Graves V."/>
            <person name="Hodge D."/>
            <person name="Pillai S."/>
            <person name="Kuske C.R."/>
        </authorList>
    </citation>
    <scope>NUCLEOTIDE SEQUENCE [LARGE SCALE GENOMIC DNA]</scope>
    <source>
        <strain evidence="3">TX07-7310</strain>
    </source>
</reference>
<dbReference type="PROSITE" id="PS51186">
    <property type="entry name" value="GNAT"/>
    <property type="match status" value="1"/>
</dbReference>
<dbReference type="RefSeq" id="WP_072712903.1">
    <property type="nucleotide sequence ID" value="NZ_CP016796.1"/>
</dbReference>
<protein>
    <submittedName>
        <fullName evidence="2">GNAT family N-acetyltransferase</fullName>
    </submittedName>
</protein>
<evidence type="ECO:0000313" key="2">
    <source>
        <dbReference type="EMBL" id="API87192.1"/>
    </source>
</evidence>
<dbReference type="GO" id="GO:0016747">
    <property type="term" value="F:acyltransferase activity, transferring groups other than amino-acyl groups"/>
    <property type="evidence" value="ECO:0007669"/>
    <property type="project" value="InterPro"/>
</dbReference>
<gene>
    <name evidence="2" type="ORF">F7310_07385</name>
</gene>
<keyword evidence="3" id="KW-1185">Reference proteome</keyword>